<evidence type="ECO:0000256" key="14">
    <source>
        <dbReference type="HAMAP-Rule" id="MF_00052"/>
    </source>
</evidence>
<reference evidence="19 20" key="1">
    <citation type="submission" date="2018-05" db="EMBL/GenBank/DDBJ databases">
        <title>Candidatus Cardinium hertigii Genome Assembly.</title>
        <authorList>
            <person name="Showmaker K.C."/>
            <person name="Walden K.O."/>
            <person name="Fields C.J."/>
            <person name="Lambert K.N."/>
            <person name="Hudson M.E."/>
        </authorList>
    </citation>
    <scope>NUCLEOTIDE SEQUENCE [LARGE SCALE GENOMIC DNA]</scope>
    <source>
        <strain evidence="20">cHgTN10</strain>
    </source>
</reference>
<dbReference type="GO" id="GO:0003723">
    <property type="term" value="F:RNA binding"/>
    <property type="evidence" value="ECO:0007669"/>
    <property type="project" value="UniProtKB-UniRule"/>
</dbReference>
<dbReference type="HAMAP" id="MF_00052_B">
    <property type="entry name" value="RNase_HII_B"/>
    <property type="match status" value="1"/>
</dbReference>
<feature type="compositionally biased region" description="Polar residues" evidence="17">
    <location>
        <begin position="196"/>
        <end position="207"/>
    </location>
</feature>
<evidence type="ECO:0000256" key="1">
    <source>
        <dbReference type="ARBA" id="ARBA00000077"/>
    </source>
</evidence>
<dbReference type="PANTHER" id="PTHR10954:SF18">
    <property type="entry name" value="RIBONUCLEASE HII"/>
    <property type="match status" value="1"/>
</dbReference>
<comment type="similarity">
    <text evidence="5 14 16">Belongs to the RNase HII family.</text>
</comment>
<evidence type="ECO:0000256" key="7">
    <source>
        <dbReference type="ARBA" id="ARBA00019179"/>
    </source>
</evidence>
<dbReference type="PROSITE" id="PS51975">
    <property type="entry name" value="RNASE_H_2"/>
    <property type="match status" value="1"/>
</dbReference>
<keyword evidence="13 14" id="KW-0464">Manganese</keyword>
<keyword evidence="12 14" id="KW-0378">Hydrolase</keyword>
<keyword evidence="8 14" id="KW-0963">Cytoplasm</keyword>
<comment type="cofactor">
    <cofactor evidence="2">
        <name>Mg(2+)</name>
        <dbReference type="ChEBI" id="CHEBI:18420"/>
    </cofactor>
</comment>
<proteinExistence type="inferred from homology"/>
<comment type="function">
    <text evidence="3 14 16">Endonuclease that specifically degrades the RNA of RNA-DNA hybrids.</text>
</comment>
<evidence type="ECO:0000256" key="10">
    <source>
        <dbReference type="ARBA" id="ARBA00022723"/>
    </source>
</evidence>
<dbReference type="GO" id="GO:0030145">
    <property type="term" value="F:manganese ion binding"/>
    <property type="evidence" value="ECO:0007669"/>
    <property type="project" value="UniProtKB-UniRule"/>
</dbReference>
<comment type="catalytic activity">
    <reaction evidence="1 14 15 16">
        <text>Endonucleolytic cleavage to 5'-phosphomonoester.</text>
        <dbReference type="EC" id="3.1.26.4"/>
    </reaction>
</comment>
<evidence type="ECO:0000256" key="11">
    <source>
        <dbReference type="ARBA" id="ARBA00022759"/>
    </source>
</evidence>
<feature type="binding site" evidence="14 15">
    <location>
        <position position="11"/>
    </location>
    <ligand>
        <name>a divalent metal cation</name>
        <dbReference type="ChEBI" id="CHEBI:60240"/>
    </ligand>
</feature>
<keyword evidence="10 14" id="KW-0479">Metal-binding</keyword>
<gene>
    <name evidence="14 19" type="primary">rnhB</name>
    <name evidence="19" type="ORF">DK880_00468</name>
</gene>
<evidence type="ECO:0000259" key="18">
    <source>
        <dbReference type="PROSITE" id="PS51975"/>
    </source>
</evidence>
<dbReference type="RefSeq" id="WP_109997216.1">
    <property type="nucleotide sequence ID" value="NZ_CP029619.1"/>
</dbReference>
<dbReference type="InterPro" id="IPR001352">
    <property type="entry name" value="RNase_HII/HIII"/>
</dbReference>
<evidence type="ECO:0000256" key="17">
    <source>
        <dbReference type="SAM" id="MobiDB-lite"/>
    </source>
</evidence>
<comment type="subcellular location">
    <subcellularLocation>
        <location evidence="4 14">Cytoplasm</location>
    </subcellularLocation>
</comment>
<feature type="binding site" evidence="14 15">
    <location>
        <position position="12"/>
    </location>
    <ligand>
        <name>a divalent metal cation</name>
        <dbReference type="ChEBI" id="CHEBI:60240"/>
    </ligand>
</feature>
<dbReference type="InterPro" id="IPR022898">
    <property type="entry name" value="RNase_HII"/>
</dbReference>
<dbReference type="GO" id="GO:0004523">
    <property type="term" value="F:RNA-DNA hybrid ribonuclease activity"/>
    <property type="evidence" value="ECO:0007669"/>
    <property type="project" value="UniProtKB-UniRule"/>
</dbReference>
<feature type="region of interest" description="Disordered" evidence="17">
    <location>
        <begin position="185"/>
        <end position="207"/>
    </location>
</feature>
<dbReference type="GO" id="GO:0043137">
    <property type="term" value="P:DNA replication, removal of RNA primer"/>
    <property type="evidence" value="ECO:0007669"/>
    <property type="project" value="TreeGrafter"/>
</dbReference>
<evidence type="ECO:0000256" key="3">
    <source>
        <dbReference type="ARBA" id="ARBA00004065"/>
    </source>
</evidence>
<evidence type="ECO:0000256" key="9">
    <source>
        <dbReference type="ARBA" id="ARBA00022722"/>
    </source>
</evidence>
<name>A0A2Z3L855_9BACT</name>
<dbReference type="AlphaFoldDB" id="A0A2Z3L855"/>
<dbReference type="GO" id="GO:0005737">
    <property type="term" value="C:cytoplasm"/>
    <property type="evidence" value="ECO:0007669"/>
    <property type="project" value="UniProtKB-SubCell"/>
</dbReference>
<evidence type="ECO:0000256" key="6">
    <source>
        <dbReference type="ARBA" id="ARBA00012180"/>
    </source>
</evidence>
<dbReference type="InterPro" id="IPR024567">
    <property type="entry name" value="RNase_HII/HIII_dom"/>
</dbReference>
<feature type="domain" description="RNase H type-2" evidence="18">
    <location>
        <begin position="5"/>
        <end position="195"/>
    </location>
</feature>
<evidence type="ECO:0000256" key="15">
    <source>
        <dbReference type="PROSITE-ProRule" id="PRU01319"/>
    </source>
</evidence>
<dbReference type="Gene3D" id="3.30.420.10">
    <property type="entry name" value="Ribonuclease H-like superfamily/Ribonuclease H"/>
    <property type="match status" value="1"/>
</dbReference>
<dbReference type="CDD" id="cd07182">
    <property type="entry name" value="RNase_HII_bacteria_HII_like"/>
    <property type="match status" value="1"/>
</dbReference>
<keyword evidence="11 14" id="KW-0255">Endonuclease</keyword>
<dbReference type="Proteomes" id="UP000245872">
    <property type="component" value="Chromosome"/>
</dbReference>
<organism evidence="19 20">
    <name type="scientific">Candidatus Cardinium hertigii</name>
    <dbReference type="NCBI Taxonomy" id="247481"/>
    <lineage>
        <taxon>Bacteria</taxon>
        <taxon>Pseudomonadati</taxon>
        <taxon>Bacteroidota</taxon>
        <taxon>Cytophagia</taxon>
        <taxon>Cytophagales</taxon>
        <taxon>Amoebophilaceae</taxon>
        <taxon>Candidatus Cardinium</taxon>
    </lineage>
</organism>
<dbReference type="Pfam" id="PF01351">
    <property type="entry name" value="RNase_HII"/>
    <property type="match status" value="1"/>
</dbReference>
<evidence type="ECO:0000313" key="19">
    <source>
        <dbReference type="EMBL" id="AWN81793.1"/>
    </source>
</evidence>
<dbReference type="NCBIfam" id="NF000595">
    <property type="entry name" value="PRK00015.1-3"/>
    <property type="match status" value="1"/>
</dbReference>
<evidence type="ECO:0000256" key="2">
    <source>
        <dbReference type="ARBA" id="ARBA00001946"/>
    </source>
</evidence>
<keyword evidence="20" id="KW-1185">Reference proteome</keyword>
<dbReference type="KEGG" id="cher:DK880_00468"/>
<dbReference type="FunFam" id="3.30.420.10:FF:000006">
    <property type="entry name" value="Ribonuclease HII"/>
    <property type="match status" value="1"/>
</dbReference>
<evidence type="ECO:0000256" key="8">
    <source>
        <dbReference type="ARBA" id="ARBA00022490"/>
    </source>
</evidence>
<sequence length="207" mass="22478">MHRPLILAGIDEAGRGPLAGPVIAAVVILNPQKPIENLADSKQLNAKQRAFLACQIKEQAMDWAIGRATVSEIDQCNILQATLLAMQRALSDLCIAPDSVLVDGLHCPASPYPIQAIVRGDQHVAAISAASILAKTHRDTEMLTWDSCYPGYGFAQHKGYGTAKHLQAIRELGITPIHRRSFSFQGNPFLPGQRKISPNTEPTLKTK</sequence>
<dbReference type="GO" id="GO:0006298">
    <property type="term" value="P:mismatch repair"/>
    <property type="evidence" value="ECO:0007669"/>
    <property type="project" value="TreeGrafter"/>
</dbReference>
<feature type="binding site" evidence="14 15">
    <location>
        <position position="103"/>
    </location>
    <ligand>
        <name>a divalent metal cation</name>
        <dbReference type="ChEBI" id="CHEBI:60240"/>
    </ligand>
</feature>
<evidence type="ECO:0000256" key="13">
    <source>
        <dbReference type="ARBA" id="ARBA00023211"/>
    </source>
</evidence>
<comment type="cofactor">
    <cofactor evidence="14 15">
        <name>Mn(2+)</name>
        <dbReference type="ChEBI" id="CHEBI:29035"/>
    </cofactor>
    <cofactor evidence="14 15">
        <name>Mg(2+)</name>
        <dbReference type="ChEBI" id="CHEBI:18420"/>
    </cofactor>
    <text evidence="14 15">Manganese or magnesium. Binds 1 divalent metal ion per monomer in the absence of substrate. May bind a second metal ion after substrate binding.</text>
</comment>
<protein>
    <recommendedName>
        <fullName evidence="7 14">Ribonuclease HII</fullName>
        <shortName evidence="14">RNase HII</shortName>
        <ecNumber evidence="6 14">3.1.26.4</ecNumber>
    </recommendedName>
</protein>
<dbReference type="OrthoDB" id="9803420at2"/>
<accession>A0A2Z3L855</accession>
<dbReference type="EC" id="3.1.26.4" evidence="6 14"/>
<dbReference type="InterPro" id="IPR036397">
    <property type="entry name" value="RNaseH_sf"/>
</dbReference>
<dbReference type="EMBL" id="CP029619">
    <property type="protein sequence ID" value="AWN81793.1"/>
    <property type="molecule type" value="Genomic_DNA"/>
</dbReference>
<evidence type="ECO:0000256" key="16">
    <source>
        <dbReference type="RuleBase" id="RU003515"/>
    </source>
</evidence>
<dbReference type="GO" id="GO:0032299">
    <property type="term" value="C:ribonuclease H2 complex"/>
    <property type="evidence" value="ECO:0007669"/>
    <property type="project" value="TreeGrafter"/>
</dbReference>
<evidence type="ECO:0000313" key="20">
    <source>
        <dbReference type="Proteomes" id="UP000245872"/>
    </source>
</evidence>
<dbReference type="NCBIfam" id="NF000596">
    <property type="entry name" value="PRK00015.1-4"/>
    <property type="match status" value="1"/>
</dbReference>
<evidence type="ECO:0000256" key="12">
    <source>
        <dbReference type="ARBA" id="ARBA00022801"/>
    </source>
</evidence>
<evidence type="ECO:0000256" key="4">
    <source>
        <dbReference type="ARBA" id="ARBA00004496"/>
    </source>
</evidence>
<dbReference type="SUPFAM" id="SSF53098">
    <property type="entry name" value="Ribonuclease H-like"/>
    <property type="match status" value="1"/>
</dbReference>
<evidence type="ECO:0000256" key="5">
    <source>
        <dbReference type="ARBA" id="ARBA00007383"/>
    </source>
</evidence>
<keyword evidence="9 14" id="KW-0540">Nuclease</keyword>
<dbReference type="InterPro" id="IPR012337">
    <property type="entry name" value="RNaseH-like_sf"/>
</dbReference>
<dbReference type="PANTHER" id="PTHR10954">
    <property type="entry name" value="RIBONUCLEASE H2 SUBUNIT A"/>
    <property type="match status" value="1"/>
</dbReference>